<proteinExistence type="predicted"/>
<reference evidence="1 3" key="1">
    <citation type="submission" date="2014-04" db="EMBL/GenBank/DDBJ databases">
        <authorList>
            <consortium name="DOE Joint Genome Institute"/>
            <person name="Kuo A."/>
            <person name="Zuccaro A."/>
            <person name="Kohler A."/>
            <person name="Nagy L.G."/>
            <person name="Floudas D."/>
            <person name="Copeland A."/>
            <person name="Barry K.W."/>
            <person name="Cichocki N."/>
            <person name="Veneault-Fourrey C."/>
            <person name="LaButti K."/>
            <person name="Lindquist E.A."/>
            <person name="Lipzen A."/>
            <person name="Lundell T."/>
            <person name="Morin E."/>
            <person name="Murat C."/>
            <person name="Sun H."/>
            <person name="Tunlid A."/>
            <person name="Henrissat B."/>
            <person name="Grigoriev I.V."/>
            <person name="Hibbett D.S."/>
            <person name="Martin F."/>
            <person name="Nordberg H.P."/>
            <person name="Cantor M.N."/>
            <person name="Hua S.X."/>
        </authorList>
    </citation>
    <scope>NUCLEOTIDE SEQUENCE [LARGE SCALE GENOMIC DNA]</scope>
    <source>
        <strain evidence="1 3">MAFF 305830</strain>
    </source>
</reference>
<feature type="non-terminal residue" evidence="1">
    <location>
        <position position="374"/>
    </location>
</feature>
<accession>A0A0C3AP51</accession>
<reference evidence="3" key="2">
    <citation type="submission" date="2015-01" db="EMBL/GenBank/DDBJ databases">
        <title>Evolutionary Origins and Diversification of the Mycorrhizal Mutualists.</title>
        <authorList>
            <consortium name="DOE Joint Genome Institute"/>
            <consortium name="Mycorrhizal Genomics Consortium"/>
            <person name="Kohler A."/>
            <person name="Kuo A."/>
            <person name="Nagy L.G."/>
            <person name="Floudas D."/>
            <person name="Copeland A."/>
            <person name="Barry K.W."/>
            <person name="Cichocki N."/>
            <person name="Veneault-Fourrey C."/>
            <person name="LaButti K."/>
            <person name="Lindquist E.A."/>
            <person name="Lipzen A."/>
            <person name="Lundell T."/>
            <person name="Morin E."/>
            <person name="Murat C."/>
            <person name="Riley R."/>
            <person name="Ohm R."/>
            <person name="Sun H."/>
            <person name="Tunlid A."/>
            <person name="Henrissat B."/>
            <person name="Grigoriev I.V."/>
            <person name="Hibbett D.S."/>
            <person name="Martin F."/>
        </authorList>
    </citation>
    <scope>NUCLEOTIDE SEQUENCE [LARGE SCALE GENOMIC DNA]</scope>
    <source>
        <strain evidence="2 3">MAFF 305830</strain>
    </source>
</reference>
<gene>
    <name evidence="2" type="ORF">M408DRAFT_79755</name>
    <name evidence="1" type="ORF">M408DRAFT_81111</name>
</gene>
<evidence type="ECO:0000313" key="1">
    <source>
        <dbReference type="EMBL" id="KIM21036.1"/>
    </source>
</evidence>
<name>A0A0C3AP51_SERVB</name>
<organism evidence="1 3">
    <name type="scientific">Serendipita vermifera MAFF 305830</name>
    <dbReference type="NCBI Taxonomy" id="933852"/>
    <lineage>
        <taxon>Eukaryota</taxon>
        <taxon>Fungi</taxon>
        <taxon>Dikarya</taxon>
        <taxon>Basidiomycota</taxon>
        <taxon>Agaricomycotina</taxon>
        <taxon>Agaricomycetes</taxon>
        <taxon>Sebacinales</taxon>
        <taxon>Serendipitaceae</taxon>
        <taxon>Serendipita</taxon>
    </lineage>
</organism>
<dbReference type="Proteomes" id="UP000054097">
    <property type="component" value="Unassembled WGS sequence"/>
</dbReference>
<evidence type="ECO:0000313" key="3">
    <source>
        <dbReference type="Proteomes" id="UP000054097"/>
    </source>
</evidence>
<dbReference type="HOGENOM" id="CLU_740950_0_0_1"/>
<evidence type="ECO:0008006" key="4">
    <source>
        <dbReference type="Google" id="ProtNLM"/>
    </source>
</evidence>
<dbReference type="AlphaFoldDB" id="A0A0C3AP51"/>
<dbReference type="EMBL" id="KN824367">
    <property type="protein sequence ID" value="KIM21977.1"/>
    <property type="molecule type" value="Genomic_DNA"/>
</dbReference>
<evidence type="ECO:0000313" key="2">
    <source>
        <dbReference type="EMBL" id="KIM21977.1"/>
    </source>
</evidence>
<dbReference type="SUPFAM" id="SSF52540">
    <property type="entry name" value="P-loop containing nucleoside triphosphate hydrolases"/>
    <property type="match status" value="1"/>
</dbReference>
<sequence length="374" mass="41421">MKSHFVEASTDDIRRFSFVFCIDASSATSIESALVAKTKAYDVRRPVKTISDALSVIAEPDWMGGRWVIIYDGADDSSLDILNLLPKCQKGTIIITSRNPKLQALSPSGSINLDVMSPDDATALLLKTALPAVYTHSISDMSHARAIVEELGCLAVAVSQAGQHIQIQGGIDNYLDHLRKERSTTLRLPARARRVEGHPGIYAVLDATIPALSRRAVNMLNTLCFFKPTGIPLEALLRASRCQFANQAAELIPRSSDYTESVDRLCNIFIPATPDGAGIWPLLDELQRYNLVEQTHLGTSVSLQFHNFVFAWVKDRLSAEDTVMYQSLAVRVLASCLTDEDEDLYNQLFLHVQYLSQILDGIHVNDRVGFYKVI</sequence>
<protein>
    <recommendedName>
        <fullName evidence="4">NB-ARC domain-containing protein</fullName>
    </recommendedName>
</protein>
<reference evidence="1" key="3">
    <citation type="submission" date="2015-02" db="EMBL/GenBank/DDBJ databases">
        <title>Evolutionary Origins and Diversification of the Mycorrhizal Mutualists.</title>
        <authorList>
            <consortium name="DOE Joint Genome Institute"/>
            <consortium name="Mycorrhizal Genomics Consortium"/>
            <person name="Kohler A."/>
            <person name="Kuo A."/>
            <person name="Nagy L.G."/>
            <person name="Floudas D."/>
            <person name="Copeland A."/>
            <person name="Barry K.W."/>
            <person name="Cichocki N."/>
            <person name="Veneault-Fourrey C."/>
            <person name="LaButti K."/>
            <person name="Lindquist E.A."/>
            <person name="Lipzen A."/>
            <person name="Lundell T."/>
            <person name="Morin E."/>
            <person name="Murat C."/>
            <person name="Riley R."/>
            <person name="Ohm R."/>
            <person name="Sun H."/>
            <person name="Tunlid A."/>
            <person name="Henrissat B."/>
            <person name="Grigoriev I.V."/>
            <person name="Hibbett D.S."/>
            <person name="Martin F."/>
        </authorList>
    </citation>
    <scope>NUCLEOTIDE SEQUENCE</scope>
    <source>
        <strain evidence="1">MAFF 305830</strain>
    </source>
</reference>
<dbReference type="InterPro" id="IPR027417">
    <property type="entry name" value="P-loop_NTPase"/>
</dbReference>
<dbReference type="OrthoDB" id="1658288at2759"/>
<dbReference type="EMBL" id="KN824396">
    <property type="protein sequence ID" value="KIM21036.1"/>
    <property type="molecule type" value="Genomic_DNA"/>
</dbReference>
<keyword evidence="3" id="KW-1185">Reference proteome</keyword>